<sequence>MVPWPTVLATSTSPPDCLAKPKTWDRPSPVPLPTSLVVKKGSKMRGSTSGGMPEPVSVSETAAKALREPAWPRMRGIGRPAVRRSVSVPSPAMASRALTAMLISAVSNWLRSARM</sequence>
<dbReference type="EMBL" id="CABFPH010000144">
    <property type="protein sequence ID" value="VUD74664.1"/>
    <property type="molecule type" value="Genomic_DNA"/>
</dbReference>
<dbReference type="AlphaFoldDB" id="A0A509ELU8"/>
<accession>A0A509ELU8</accession>
<dbReference type="Proteomes" id="UP000410984">
    <property type="component" value="Unassembled WGS sequence"/>
</dbReference>
<evidence type="ECO:0000313" key="3">
    <source>
        <dbReference type="Proteomes" id="UP000410984"/>
    </source>
</evidence>
<keyword evidence="3" id="KW-1185">Reference proteome</keyword>
<gene>
    <name evidence="2" type="ORF">MET9862_05297</name>
</gene>
<reference evidence="2 3" key="1">
    <citation type="submission" date="2019-06" db="EMBL/GenBank/DDBJ databases">
        <authorList>
            <person name="Rodrigo-Torres L."/>
            <person name="Arahal R. D."/>
            <person name="Lucena T."/>
        </authorList>
    </citation>
    <scope>NUCLEOTIDE SEQUENCE [LARGE SCALE GENOMIC DNA]</scope>
    <source>
        <strain evidence="2 3">SB0023/3</strain>
    </source>
</reference>
<proteinExistence type="predicted"/>
<feature type="region of interest" description="Disordered" evidence="1">
    <location>
        <begin position="1"/>
        <end position="60"/>
    </location>
</feature>
<evidence type="ECO:0000256" key="1">
    <source>
        <dbReference type="SAM" id="MobiDB-lite"/>
    </source>
</evidence>
<organism evidence="2 3">
    <name type="scientific">Methylobacterium symbioticum</name>
    <dbReference type="NCBI Taxonomy" id="2584084"/>
    <lineage>
        <taxon>Bacteria</taxon>
        <taxon>Pseudomonadati</taxon>
        <taxon>Pseudomonadota</taxon>
        <taxon>Alphaproteobacteria</taxon>
        <taxon>Hyphomicrobiales</taxon>
        <taxon>Methylobacteriaceae</taxon>
        <taxon>Methylobacterium</taxon>
    </lineage>
</organism>
<name>A0A509ELU8_9HYPH</name>
<protein>
    <submittedName>
        <fullName evidence="2">Uncharacterized protein</fullName>
    </submittedName>
</protein>
<evidence type="ECO:0000313" key="2">
    <source>
        <dbReference type="EMBL" id="VUD74664.1"/>
    </source>
</evidence>